<dbReference type="PANTHER" id="PTHR40115">
    <property type="entry name" value="INNER MEMBRANE PROTEIN WITH PEPSY TM HELIX"/>
    <property type="match status" value="1"/>
</dbReference>
<protein>
    <submittedName>
        <fullName evidence="2">Peptidase</fullName>
    </submittedName>
</protein>
<feature type="transmembrane region" description="Helical" evidence="1">
    <location>
        <begin position="12"/>
        <end position="30"/>
    </location>
</feature>
<comment type="caution">
    <text evidence="2">The sequence shown here is derived from an EMBL/GenBank/DDBJ whole genome shotgun (WGS) entry which is preliminary data.</text>
</comment>
<keyword evidence="1" id="KW-0812">Transmembrane</keyword>
<keyword evidence="1" id="KW-0472">Membrane</keyword>
<dbReference type="STRING" id="858640.A3K86_14910"/>
<dbReference type="InterPro" id="IPR032307">
    <property type="entry name" value="PepSY_TM-like_2"/>
</dbReference>
<sequence>MQLWSRRLHVYISMALLLVVLFFAITGITLNRPHIFVKSQPDVTELTLNIPAELFHSDKGQYRPQEDKLVSYLTAKGKISGQPSGLNVYTDVEDGELIEGEISLDYKGPGFNVAVYIDMTSQEAVIEKTHYGLVAVLNDLHKGRNSGEVWRWFIDITAVLMVLFVLTGVCLLLPKKKTLTTSLQWMGLGTAVTLFIFFFAVP</sequence>
<keyword evidence="1" id="KW-1133">Transmembrane helix</keyword>
<dbReference type="Proteomes" id="UP000078503">
    <property type="component" value="Unassembled WGS sequence"/>
</dbReference>
<keyword evidence="3" id="KW-1185">Reference proteome</keyword>
<feature type="transmembrane region" description="Helical" evidence="1">
    <location>
        <begin position="149"/>
        <end position="173"/>
    </location>
</feature>
<dbReference type="OrthoDB" id="27171at2"/>
<name>A0A178K9G0_9GAMM</name>
<gene>
    <name evidence="2" type="ORF">A3K86_14910</name>
</gene>
<evidence type="ECO:0000256" key="1">
    <source>
        <dbReference type="SAM" id="Phobius"/>
    </source>
</evidence>
<organism evidence="2 3">
    <name type="scientific">Photobacterium jeanii</name>
    <dbReference type="NCBI Taxonomy" id="858640"/>
    <lineage>
        <taxon>Bacteria</taxon>
        <taxon>Pseudomonadati</taxon>
        <taxon>Pseudomonadota</taxon>
        <taxon>Gammaproteobacteria</taxon>
        <taxon>Vibrionales</taxon>
        <taxon>Vibrionaceae</taxon>
        <taxon>Photobacterium</taxon>
    </lineage>
</organism>
<feature type="transmembrane region" description="Helical" evidence="1">
    <location>
        <begin position="185"/>
        <end position="201"/>
    </location>
</feature>
<reference evidence="2 3" key="1">
    <citation type="submission" date="2016-03" db="EMBL/GenBank/DDBJ databases">
        <title>Photobacterium proteolyticum sp. nov. a protease producing bacterium isolated from ocean sediments of Laizhou Bay.</title>
        <authorList>
            <person name="Li Y."/>
        </authorList>
    </citation>
    <scope>NUCLEOTIDE SEQUENCE [LARGE SCALE GENOMIC DNA]</scope>
    <source>
        <strain evidence="2 3">R-40508</strain>
    </source>
</reference>
<accession>A0A178K9G0</accession>
<evidence type="ECO:0000313" key="3">
    <source>
        <dbReference type="Proteomes" id="UP000078503"/>
    </source>
</evidence>
<dbReference type="Pfam" id="PF16357">
    <property type="entry name" value="PepSY_TM_like_2"/>
    <property type="match status" value="1"/>
</dbReference>
<dbReference type="EMBL" id="LVHF01000029">
    <property type="protein sequence ID" value="OAN13354.1"/>
    <property type="molecule type" value="Genomic_DNA"/>
</dbReference>
<dbReference type="PANTHER" id="PTHR40115:SF1">
    <property type="entry name" value="INNER MEMBRANE PROTEIN WITH PEPSY TM HELIX"/>
    <property type="match status" value="1"/>
</dbReference>
<evidence type="ECO:0000313" key="2">
    <source>
        <dbReference type="EMBL" id="OAN13354.1"/>
    </source>
</evidence>
<dbReference type="AlphaFoldDB" id="A0A178K9G0"/>
<proteinExistence type="predicted"/>